<dbReference type="KEGG" id="aag:5574291"/>
<dbReference type="OrthoDB" id="48571at2759"/>
<reference evidence="2" key="1">
    <citation type="submission" date="2005-10" db="EMBL/GenBank/DDBJ databases">
        <authorList>
            <person name="Loftus B.J."/>
            <person name="Nene V.M."/>
            <person name="Hannick L.I."/>
            <person name="Bidwell S."/>
            <person name="Haas B."/>
            <person name="Amedeo P."/>
            <person name="Orvis J."/>
            <person name="Wortman J.R."/>
            <person name="White O.R."/>
            <person name="Salzberg S."/>
            <person name="Shumway M."/>
            <person name="Koo H."/>
            <person name="Zhao Y."/>
            <person name="Holmes M."/>
            <person name="Miller J."/>
            <person name="Schatz M."/>
            <person name="Pop M."/>
            <person name="Pai G."/>
            <person name="Utterback T."/>
            <person name="Rogers Y.-H."/>
            <person name="Kravitz S."/>
            <person name="Fraser C.M."/>
        </authorList>
    </citation>
    <scope>NUCLEOTIDE SEQUENCE</scope>
    <source>
        <strain evidence="2">Liverpool</strain>
    </source>
</reference>
<proteinExistence type="predicted"/>
<accession>Q16R77</accession>
<reference evidence="2" key="2">
    <citation type="journal article" date="2007" name="Science">
        <title>Genome sequence of Aedes aegypti, a major arbovirus vector.</title>
        <authorList>
            <person name="Nene V."/>
            <person name="Wortman J.R."/>
            <person name="Lawson D."/>
            <person name="Haas B."/>
            <person name="Kodira C."/>
            <person name="Tu Z.J."/>
            <person name="Loftus B."/>
            <person name="Xi Z."/>
            <person name="Megy K."/>
            <person name="Grabherr M."/>
            <person name="Ren Q."/>
            <person name="Zdobnov E.M."/>
            <person name="Lobo N.F."/>
            <person name="Campbell K.S."/>
            <person name="Brown S.E."/>
            <person name="Bonaldo M.F."/>
            <person name="Zhu J."/>
            <person name="Sinkins S.P."/>
            <person name="Hogenkamp D.G."/>
            <person name="Amedeo P."/>
            <person name="Arensburger P."/>
            <person name="Atkinson P.W."/>
            <person name="Bidwell S."/>
            <person name="Biedler J."/>
            <person name="Birney E."/>
            <person name="Bruggner R.V."/>
            <person name="Costas J."/>
            <person name="Coy M.R."/>
            <person name="Crabtree J."/>
            <person name="Crawford M."/>
            <person name="Debruyn B."/>
            <person name="Decaprio D."/>
            <person name="Eiglmeier K."/>
            <person name="Eisenstadt E."/>
            <person name="El-Dorry H."/>
            <person name="Gelbart W.M."/>
            <person name="Gomes S.L."/>
            <person name="Hammond M."/>
            <person name="Hannick L.I."/>
            <person name="Hogan J.R."/>
            <person name="Holmes M.H."/>
            <person name="Jaffe D."/>
            <person name="Johnston J.S."/>
            <person name="Kennedy R.C."/>
            <person name="Koo H."/>
            <person name="Kravitz S."/>
            <person name="Kriventseva E.V."/>
            <person name="Kulp D."/>
            <person name="Labutti K."/>
            <person name="Lee E."/>
            <person name="Li S."/>
            <person name="Lovin D.D."/>
            <person name="Mao C."/>
            <person name="Mauceli E."/>
            <person name="Menck C.F."/>
            <person name="Miller J.R."/>
            <person name="Montgomery P."/>
            <person name="Mori A."/>
            <person name="Nascimento A.L."/>
            <person name="Naveira H.F."/>
            <person name="Nusbaum C."/>
            <person name="O'leary S."/>
            <person name="Orvis J."/>
            <person name="Pertea M."/>
            <person name="Quesneville H."/>
            <person name="Reidenbach K.R."/>
            <person name="Rogers Y.H."/>
            <person name="Roth C.W."/>
            <person name="Schneider J.R."/>
            <person name="Schatz M."/>
            <person name="Shumway M."/>
            <person name="Stanke M."/>
            <person name="Stinson E.O."/>
            <person name="Tubio J.M."/>
            <person name="Vanzee J.P."/>
            <person name="Verjovski-Almeida S."/>
            <person name="Werner D."/>
            <person name="White O."/>
            <person name="Wyder S."/>
            <person name="Zeng Q."/>
            <person name="Zhao Q."/>
            <person name="Zhao Y."/>
            <person name="Hill C.A."/>
            <person name="Raikhel A.S."/>
            <person name="Soares M.B."/>
            <person name="Knudson D.L."/>
            <person name="Lee N.H."/>
            <person name="Galagan J."/>
            <person name="Salzberg S.L."/>
            <person name="Paulsen I.T."/>
            <person name="Dimopoulos G."/>
            <person name="Collins F.H."/>
            <person name="Birren B."/>
            <person name="Fraser-Liggett C.M."/>
            <person name="Severson D.W."/>
        </authorList>
    </citation>
    <scope>NUCLEOTIDE SEQUENCE [LARGE SCALE GENOMIC DNA]</scope>
    <source>
        <strain evidence="2">Liverpool</strain>
    </source>
</reference>
<reference evidence="2" key="3">
    <citation type="submission" date="2012-09" db="EMBL/GenBank/DDBJ databases">
        <authorList>
            <consortium name="VectorBase"/>
        </authorList>
    </citation>
    <scope>NUCLEOTIDE SEQUENCE</scope>
    <source>
        <strain evidence="2">Liverpool</strain>
    </source>
</reference>
<dbReference type="HOGENOM" id="CLU_2238818_0_0_1"/>
<dbReference type="AlphaFoldDB" id="Q16R77"/>
<feature type="region of interest" description="Disordered" evidence="1">
    <location>
        <begin position="1"/>
        <end position="21"/>
    </location>
</feature>
<dbReference type="GO" id="GO:0000931">
    <property type="term" value="C:gamma-tubulin ring complex"/>
    <property type="evidence" value="ECO:0007669"/>
    <property type="project" value="InterPro"/>
</dbReference>
<dbReference type="Proteomes" id="UP000682892">
    <property type="component" value="Unassembled WGS sequence"/>
</dbReference>
<dbReference type="PhylomeDB" id="Q16R77"/>
<dbReference type="PaxDb" id="7159-AAEL011054-PA"/>
<dbReference type="eggNOG" id="ENOG502S6UI">
    <property type="taxonomic scope" value="Eukaryota"/>
</dbReference>
<evidence type="ECO:0000313" key="3">
    <source>
        <dbReference type="Proteomes" id="UP000682892"/>
    </source>
</evidence>
<name>Q16R77_AEDAE</name>
<dbReference type="InterPro" id="IPR022214">
    <property type="entry name" value="MZT1"/>
</dbReference>
<dbReference type="GO" id="GO:0033566">
    <property type="term" value="P:gamma-tubulin complex localization"/>
    <property type="evidence" value="ECO:0007669"/>
    <property type="project" value="InterPro"/>
</dbReference>
<protein>
    <submittedName>
        <fullName evidence="2">AAEL011054-PA</fullName>
    </submittedName>
</protein>
<sequence>MHINAMTQQPNGENGSNSNLYMRLQQSQTIRANIQNISQMLNTGLSPEALDLCVSCSKRVSTRKPCRSGDTDSARNGSTRNGQPVNSQSSRKGAFFPLIVMQIVE</sequence>
<dbReference type="Pfam" id="PF12554">
    <property type="entry name" value="MOZART1"/>
    <property type="match status" value="1"/>
</dbReference>
<feature type="compositionally biased region" description="Polar residues" evidence="1">
    <location>
        <begin position="74"/>
        <end position="91"/>
    </location>
</feature>
<dbReference type="VEuPathDB" id="VectorBase:AAEL011054"/>
<evidence type="ECO:0000256" key="1">
    <source>
        <dbReference type="SAM" id="MobiDB-lite"/>
    </source>
</evidence>
<gene>
    <name evidence="2" type="ORF">AaeL_AAEL011054</name>
</gene>
<feature type="region of interest" description="Disordered" evidence="1">
    <location>
        <begin position="59"/>
        <end position="91"/>
    </location>
</feature>
<dbReference type="STRING" id="7159.Q16R77"/>
<organism evidence="2 3">
    <name type="scientific">Aedes aegypti</name>
    <name type="common">Yellowfever mosquito</name>
    <name type="synonym">Culex aegypti</name>
    <dbReference type="NCBI Taxonomy" id="7159"/>
    <lineage>
        <taxon>Eukaryota</taxon>
        <taxon>Metazoa</taxon>
        <taxon>Ecdysozoa</taxon>
        <taxon>Arthropoda</taxon>
        <taxon>Hexapoda</taxon>
        <taxon>Insecta</taxon>
        <taxon>Pterygota</taxon>
        <taxon>Neoptera</taxon>
        <taxon>Endopterygota</taxon>
        <taxon>Diptera</taxon>
        <taxon>Nematocera</taxon>
        <taxon>Culicoidea</taxon>
        <taxon>Culicidae</taxon>
        <taxon>Culicinae</taxon>
        <taxon>Aedini</taxon>
        <taxon>Aedes</taxon>
        <taxon>Stegomyia</taxon>
    </lineage>
</organism>
<evidence type="ECO:0000313" key="2">
    <source>
        <dbReference type="EMBL" id="EAT36902.1"/>
    </source>
</evidence>
<dbReference type="EMBL" id="CH477722">
    <property type="protein sequence ID" value="EAT36902.1"/>
    <property type="molecule type" value="Genomic_DNA"/>
</dbReference>